<feature type="binding site" evidence="14">
    <location>
        <position position="208"/>
    </location>
    <ligand>
        <name>Zn(2+)</name>
        <dbReference type="ChEBI" id="CHEBI:29105"/>
        <label>1</label>
    </ligand>
</feature>
<dbReference type="Gene3D" id="1.10.287.110">
    <property type="entry name" value="DnaJ domain"/>
    <property type="match status" value="1"/>
</dbReference>
<feature type="domain" description="CR-type" evidence="17">
    <location>
        <begin position="139"/>
        <end position="217"/>
    </location>
</feature>
<feature type="repeat" description="CXXCXGXG motif" evidence="14">
    <location>
        <begin position="169"/>
        <end position="176"/>
    </location>
</feature>
<evidence type="ECO:0000256" key="7">
    <source>
        <dbReference type="ARBA" id="ARBA00022771"/>
    </source>
</evidence>
<dbReference type="FunFam" id="1.10.287.110:FF:000034">
    <property type="entry name" value="Chaperone protein DnaJ"/>
    <property type="match status" value="1"/>
</dbReference>
<dbReference type="AlphaFoldDB" id="A0A1Q9AUD9"/>
<dbReference type="InterPro" id="IPR001305">
    <property type="entry name" value="HSP_DnaJ_Cys-rich_dom"/>
</dbReference>
<evidence type="ECO:0000256" key="1">
    <source>
        <dbReference type="ARBA" id="ARBA00004496"/>
    </source>
</evidence>
<dbReference type="RefSeq" id="WP_075628386.1">
    <property type="nucleotide sequence ID" value="NZ_FOAM01000004.1"/>
</dbReference>
<comment type="subunit">
    <text evidence="2 14">Homodimer.</text>
</comment>
<dbReference type="InterPro" id="IPR036869">
    <property type="entry name" value="J_dom_sf"/>
</dbReference>
<dbReference type="GO" id="GO:0005737">
    <property type="term" value="C:cytoplasm"/>
    <property type="evidence" value="ECO:0007669"/>
    <property type="project" value="UniProtKB-SubCell"/>
</dbReference>
<dbReference type="Gene3D" id="2.60.260.20">
    <property type="entry name" value="Urease metallochaperone UreE, N-terminal domain"/>
    <property type="match status" value="2"/>
</dbReference>
<evidence type="ECO:0000256" key="4">
    <source>
        <dbReference type="ARBA" id="ARBA00022705"/>
    </source>
</evidence>
<accession>A0A1Q9AUD9</accession>
<dbReference type="SUPFAM" id="SSF49493">
    <property type="entry name" value="HSP40/DnaJ peptide-binding domain"/>
    <property type="match status" value="2"/>
</dbReference>
<feature type="binding site" evidence="14">
    <location>
        <position position="152"/>
    </location>
    <ligand>
        <name>Zn(2+)</name>
        <dbReference type="ChEBI" id="CHEBI:29105"/>
        <label>1</label>
    </ligand>
</feature>
<dbReference type="Pfam" id="PF01556">
    <property type="entry name" value="DnaJ_C"/>
    <property type="match status" value="1"/>
</dbReference>
<dbReference type="InterPro" id="IPR001623">
    <property type="entry name" value="DnaJ_domain"/>
</dbReference>
<name>A0A1Q9AUD9_9HYPH</name>
<feature type="binding site" evidence="14">
    <location>
        <position position="191"/>
    </location>
    <ligand>
        <name>Zn(2+)</name>
        <dbReference type="ChEBI" id="CHEBI:29105"/>
        <label>2</label>
    </ligand>
</feature>
<dbReference type="GO" id="GO:0051082">
    <property type="term" value="F:unfolded protein binding"/>
    <property type="evidence" value="ECO:0007669"/>
    <property type="project" value="UniProtKB-UniRule"/>
</dbReference>
<comment type="similarity">
    <text evidence="12 14">Belongs to the DnaJ family.</text>
</comment>
<dbReference type="FunFam" id="2.60.260.20:FF:000004">
    <property type="entry name" value="Molecular chaperone DnaJ"/>
    <property type="match status" value="1"/>
</dbReference>
<dbReference type="SUPFAM" id="SSF46565">
    <property type="entry name" value="Chaperone J-domain"/>
    <property type="match status" value="1"/>
</dbReference>
<dbReference type="InterPro" id="IPR036410">
    <property type="entry name" value="HSP_DnaJ_Cys-rich_dom_sf"/>
</dbReference>
<keyword evidence="19" id="KW-1185">Reference proteome</keyword>
<evidence type="ECO:0000313" key="19">
    <source>
        <dbReference type="Proteomes" id="UP000186364"/>
    </source>
</evidence>
<feature type="binding site" evidence="14">
    <location>
        <position position="172"/>
    </location>
    <ligand>
        <name>Zn(2+)</name>
        <dbReference type="ChEBI" id="CHEBI:29105"/>
        <label>2</label>
    </ligand>
</feature>
<dbReference type="SMART" id="SM00271">
    <property type="entry name" value="DnaJ"/>
    <property type="match status" value="1"/>
</dbReference>
<dbReference type="SUPFAM" id="SSF57938">
    <property type="entry name" value="DnaJ/Hsp40 cysteine-rich domain"/>
    <property type="match status" value="1"/>
</dbReference>
<feature type="repeat" description="CXXCXGXG motif" evidence="14">
    <location>
        <begin position="191"/>
        <end position="198"/>
    </location>
</feature>
<evidence type="ECO:0000256" key="6">
    <source>
        <dbReference type="ARBA" id="ARBA00022737"/>
    </source>
</evidence>
<dbReference type="Gene3D" id="2.10.230.10">
    <property type="entry name" value="Heat shock protein DnaJ, cysteine-rich domain"/>
    <property type="match status" value="1"/>
</dbReference>
<comment type="subcellular location">
    <subcellularLocation>
        <location evidence="1 14">Cytoplasm</location>
    </subcellularLocation>
</comment>
<keyword evidence="10 14" id="KW-0143">Chaperone</keyword>
<evidence type="ECO:0000256" key="12">
    <source>
        <dbReference type="ARBA" id="ARBA00061004"/>
    </source>
</evidence>
<dbReference type="Pfam" id="PF00226">
    <property type="entry name" value="DnaJ"/>
    <property type="match status" value="1"/>
</dbReference>
<dbReference type="PANTHER" id="PTHR43096">
    <property type="entry name" value="DNAJ HOMOLOG 1, MITOCHONDRIAL-RELATED"/>
    <property type="match status" value="1"/>
</dbReference>
<dbReference type="PROSITE" id="PS51188">
    <property type="entry name" value="ZF_CR"/>
    <property type="match status" value="1"/>
</dbReference>
<evidence type="ECO:0000313" key="18">
    <source>
        <dbReference type="EMBL" id="OLP59043.1"/>
    </source>
</evidence>
<dbReference type="Pfam" id="PF00684">
    <property type="entry name" value="DnaJ_CXXCXGXG"/>
    <property type="match status" value="1"/>
</dbReference>
<dbReference type="InterPro" id="IPR002939">
    <property type="entry name" value="DnaJ_C"/>
</dbReference>
<dbReference type="OrthoDB" id="9779889at2"/>
<dbReference type="PANTHER" id="PTHR43096:SF48">
    <property type="entry name" value="CHAPERONE PROTEIN DNAJ"/>
    <property type="match status" value="1"/>
</dbReference>
<dbReference type="CDD" id="cd06257">
    <property type="entry name" value="DnaJ"/>
    <property type="match status" value="1"/>
</dbReference>
<dbReference type="GO" id="GO:0008270">
    <property type="term" value="F:zinc ion binding"/>
    <property type="evidence" value="ECO:0007669"/>
    <property type="project" value="UniProtKB-UniRule"/>
</dbReference>
<comment type="caution">
    <text evidence="18">The sequence shown here is derived from an EMBL/GenBank/DDBJ whole genome shotgun (WGS) entry which is preliminary data.</text>
</comment>
<dbReference type="PROSITE" id="PS50076">
    <property type="entry name" value="DNAJ_2"/>
    <property type="match status" value="1"/>
</dbReference>
<dbReference type="InterPro" id="IPR012724">
    <property type="entry name" value="DnaJ"/>
</dbReference>
<feature type="binding site" evidence="14">
    <location>
        <position position="205"/>
    </location>
    <ligand>
        <name>Zn(2+)</name>
        <dbReference type="ChEBI" id="CHEBI:29105"/>
        <label>1</label>
    </ligand>
</feature>
<dbReference type="NCBIfam" id="TIGR02349">
    <property type="entry name" value="DnaJ_bact"/>
    <property type="match status" value="1"/>
</dbReference>
<feature type="binding site" evidence="14">
    <location>
        <position position="155"/>
    </location>
    <ligand>
        <name>Zn(2+)</name>
        <dbReference type="ChEBI" id="CHEBI:29105"/>
        <label>1</label>
    </ligand>
</feature>
<evidence type="ECO:0000256" key="11">
    <source>
        <dbReference type="ARBA" id="ARBA00053423"/>
    </source>
</evidence>
<keyword evidence="5 14" id="KW-0479">Metal-binding</keyword>
<reference evidence="18 19" key="1">
    <citation type="submission" date="2016-09" db="EMBL/GenBank/DDBJ databases">
        <title>Rhizobium sp. nov., a novel species isolated from the rice rhizosphere.</title>
        <authorList>
            <person name="Zhao J."/>
            <person name="Zhang X."/>
        </authorList>
    </citation>
    <scope>NUCLEOTIDE SEQUENCE [LARGE SCALE GENOMIC DNA]</scope>
    <source>
        <strain evidence="18 19">1.7048</strain>
    </source>
</reference>
<feature type="repeat" description="CXXCXGXG motif" evidence="14">
    <location>
        <begin position="152"/>
        <end position="159"/>
    </location>
</feature>
<keyword evidence="4 14" id="KW-0235">DNA replication</keyword>
<dbReference type="Proteomes" id="UP000186364">
    <property type="component" value="Unassembled WGS sequence"/>
</dbReference>
<dbReference type="PROSITE" id="PS00636">
    <property type="entry name" value="DNAJ_1"/>
    <property type="match status" value="1"/>
</dbReference>
<dbReference type="HAMAP" id="MF_01152">
    <property type="entry name" value="DnaJ"/>
    <property type="match status" value="1"/>
</dbReference>
<evidence type="ECO:0000256" key="15">
    <source>
        <dbReference type="PROSITE-ProRule" id="PRU00546"/>
    </source>
</evidence>
<dbReference type="GO" id="GO:0042026">
    <property type="term" value="P:protein refolding"/>
    <property type="evidence" value="ECO:0007669"/>
    <property type="project" value="TreeGrafter"/>
</dbReference>
<evidence type="ECO:0000256" key="8">
    <source>
        <dbReference type="ARBA" id="ARBA00022833"/>
    </source>
</evidence>
<dbReference type="CDD" id="cd10747">
    <property type="entry name" value="DnaJ_C"/>
    <property type="match status" value="1"/>
</dbReference>
<keyword evidence="6 14" id="KW-0677">Repeat</keyword>
<dbReference type="PRINTS" id="PR00625">
    <property type="entry name" value="JDOMAIN"/>
</dbReference>
<evidence type="ECO:0000256" key="3">
    <source>
        <dbReference type="ARBA" id="ARBA00022490"/>
    </source>
</evidence>
<keyword evidence="9 14" id="KW-0346">Stress response</keyword>
<comment type="domain">
    <text evidence="14">The J domain is necessary and sufficient to stimulate DnaK ATPase activity. Zinc center 1 plays an important role in the autonomous, DnaK-independent chaperone activity of DnaJ. Zinc center 2 is essential for interaction with DnaK and for DnaJ activity.</text>
</comment>
<sequence>MKRDLYETLGVAKTADEKELKSAFRKLAMKYHPDRNPGDPEAEKTFKEINEAYETLKDPQKRAAYDRYGHAAFEQGGMGPGGFGGGAGMNAGGFSDIFEDIFGEMMGGGRQRQRSSGGRERGADLRYNMEISLEEAFTGKTAQIRVPTSITCDVCSGSGAKPGTQPKTCGTCQGSGRVRAAQGFFSIERTCPTCQGRGQVIPDPCTKCHGAGRVTEERSLSVNIPAGIEDGTRIRLSGEGEAGMRGGPAGDLYIFLSVKPHEFFQRDGADLYCTVPISMTTAALGGTFDVQTLDGSKSRVSVPEGTQAGKQFRLKGKGMPVLRSSQVGDLYIQIQIETPQKLTKRQRELLKEFEEISSKENNPESTGFFTRMKEFFEG</sequence>
<dbReference type="EMBL" id="MKIP01000053">
    <property type="protein sequence ID" value="OLP59043.1"/>
    <property type="molecule type" value="Genomic_DNA"/>
</dbReference>
<feature type="binding site" evidence="14">
    <location>
        <position position="194"/>
    </location>
    <ligand>
        <name>Zn(2+)</name>
        <dbReference type="ChEBI" id="CHEBI:29105"/>
        <label>2</label>
    </ligand>
</feature>
<keyword evidence="7 14" id="KW-0863">Zinc-finger</keyword>
<evidence type="ECO:0000259" key="17">
    <source>
        <dbReference type="PROSITE" id="PS51188"/>
    </source>
</evidence>
<dbReference type="FunFam" id="2.10.230.10:FF:000002">
    <property type="entry name" value="Molecular chaperone DnaJ"/>
    <property type="match status" value="1"/>
</dbReference>
<evidence type="ECO:0000256" key="14">
    <source>
        <dbReference type="HAMAP-Rule" id="MF_01152"/>
    </source>
</evidence>
<comment type="function">
    <text evidence="11 14">Participates actively in the response to hyperosmotic and heat shock by preventing the aggregation of stress-denatured proteins and by disaggregating proteins, also in an autonomous, DnaK-independent fashion. Unfolded proteins bind initially to DnaJ; upon interaction with the DnaJ-bound protein, DnaK hydrolyzes its bound ATP, resulting in the formation of a stable complex. GrpE releases ADP from DnaK; ATP binding to DnaK triggers the release of the substrate protein, thus completing the reaction cycle. Several rounds of ATP-dependent interactions between DnaJ, DnaK and GrpE are required for fully efficient folding. Also involved, together with DnaK and GrpE, in the DNA replication of plasmids through activation of initiation proteins.</text>
</comment>
<keyword evidence="8 14" id="KW-0862">Zinc</keyword>
<dbReference type="GO" id="GO:0009408">
    <property type="term" value="P:response to heat"/>
    <property type="evidence" value="ECO:0007669"/>
    <property type="project" value="InterPro"/>
</dbReference>
<feature type="binding site" evidence="14">
    <location>
        <position position="169"/>
    </location>
    <ligand>
        <name>Zn(2+)</name>
        <dbReference type="ChEBI" id="CHEBI:29105"/>
        <label>2</label>
    </ligand>
</feature>
<feature type="domain" description="J" evidence="16">
    <location>
        <begin position="4"/>
        <end position="69"/>
    </location>
</feature>
<dbReference type="InterPro" id="IPR018253">
    <property type="entry name" value="DnaJ_domain_CS"/>
</dbReference>
<evidence type="ECO:0000259" key="16">
    <source>
        <dbReference type="PROSITE" id="PS50076"/>
    </source>
</evidence>
<evidence type="ECO:0000256" key="2">
    <source>
        <dbReference type="ARBA" id="ARBA00011738"/>
    </source>
</evidence>
<protein>
    <recommendedName>
        <fullName evidence="13 14">Chaperone protein DnaJ</fullName>
    </recommendedName>
</protein>
<feature type="zinc finger region" description="CR-type" evidence="15">
    <location>
        <begin position="139"/>
        <end position="217"/>
    </location>
</feature>
<keyword evidence="3 14" id="KW-0963">Cytoplasm</keyword>
<gene>
    <name evidence="14" type="primary">dnaJ</name>
    <name evidence="18" type="ORF">BJF93_03715</name>
</gene>
<organism evidence="18 19">
    <name type="scientific">Xaviernesmea oryzae</name>
    <dbReference type="NCBI Taxonomy" id="464029"/>
    <lineage>
        <taxon>Bacteria</taxon>
        <taxon>Pseudomonadati</taxon>
        <taxon>Pseudomonadota</taxon>
        <taxon>Alphaproteobacteria</taxon>
        <taxon>Hyphomicrobiales</taxon>
        <taxon>Rhizobiaceae</taxon>
        <taxon>Rhizobium/Agrobacterium group</taxon>
        <taxon>Xaviernesmea</taxon>
    </lineage>
</organism>
<dbReference type="CDD" id="cd10719">
    <property type="entry name" value="DnaJ_zf"/>
    <property type="match status" value="1"/>
</dbReference>
<dbReference type="InterPro" id="IPR008971">
    <property type="entry name" value="HSP40/DnaJ_pept-bd"/>
</dbReference>
<proteinExistence type="inferred from homology"/>
<comment type="cofactor">
    <cofactor evidence="14">
        <name>Zn(2+)</name>
        <dbReference type="ChEBI" id="CHEBI:29105"/>
    </cofactor>
    <text evidence="14">Binds 2 Zn(2+) ions per monomer.</text>
</comment>
<dbReference type="GO" id="GO:0031072">
    <property type="term" value="F:heat shock protein binding"/>
    <property type="evidence" value="ECO:0007669"/>
    <property type="project" value="InterPro"/>
</dbReference>
<dbReference type="GO" id="GO:0005524">
    <property type="term" value="F:ATP binding"/>
    <property type="evidence" value="ECO:0007669"/>
    <property type="project" value="InterPro"/>
</dbReference>
<evidence type="ECO:0000256" key="5">
    <source>
        <dbReference type="ARBA" id="ARBA00022723"/>
    </source>
</evidence>
<evidence type="ECO:0000256" key="9">
    <source>
        <dbReference type="ARBA" id="ARBA00023016"/>
    </source>
</evidence>
<feature type="repeat" description="CXXCXGXG motif" evidence="14">
    <location>
        <begin position="205"/>
        <end position="212"/>
    </location>
</feature>
<dbReference type="GO" id="GO:0006260">
    <property type="term" value="P:DNA replication"/>
    <property type="evidence" value="ECO:0007669"/>
    <property type="project" value="UniProtKB-KW"/>
</dbReference>
<evidence type="ECO:0000256" key="13">
    <source>
        <dbReference type="ARBA" id="ARBA00067609"/>
    </source>
</evidence>
<evidence type="ECO:0000256" key="10">
    <source>
        <dbReference type="ARBA" id="ARBA00023186"/>
    </source>
</evidence>
<dbReference type="NCBIfam" id="NF008035">
    <property type="entry name" value="PRK10767.1"/>
    <property type="match status" value="1"/>
</dbReference>